<dbReference type="Gene3D" id="3.90.226.10">
    <property type="entry name" value="2-enoyl-CoA Hydratase, Chain A, domain 1"/>
    <property type="match status" value="1"/>
</dbReference>
<dbReference type="SUPFAM" id="SSF52096">
    <property type="entry name" value="ClpP/crotonase"/>
    <property type="match status" value="1"/>
</dbReference>
<dbReference type="RefSeq" id="WP_252443872.1">
    <property type="nucleotide sequence ID" value="NZ_JAGSOV010000062.1"/>
</dbReference>
<evidence type="ECO:0000313" key="1">
    <source>
        <dbReference type="EMBL" id="MCO1659176.1"/>
    </source>
</evidence>
<keyword evidence="2" id="KW-1185">Reference proteome</keyword>
<protein>
    <submittedName>
        <fullName evidence="1">Enoyl-CoA hydratase/isomerase family protein</fullName>
    </submittedName>
</protein>
<name>A0ABT1A825_9PSEU</name>
<organism evidence="1 2">
    <name type="scientific">Pseudonocardia humida</name>
    <dbReference type="NCBI Taxonomy" id="2800819"/>
    <lineage>
        <taxon>Bacteria</taxon>
        <taxon>Bacillati</taxon>
        <taxon>Actinomycetota</taxon>
        <taxon>Actinomycetes</taxon>
        <taxon>Pseudonocardiales</taxon>
        <taxon>Pseudonocardiaceae</taxon>
        <taxon>Pseudonocardia</taxon>
    </lineage>
</organism>
<dbReference type="InterPro" id="IPR029045">
    <property type="entry name" value="ClpP/crotonase-like_dom_sf"/>
</dbReference>
<dbReference type="EMBL" id="JAGSOV010000062">
    <property type="protein sequence ID" value="MCO1659176.1"/>
    <property type="molecule type" value="Genomic_DNA"/>
</dbReference>
<dbReference type="Pfam" id="PF00378">
    <property type="entry name" value="ECH_1"/>
    <property type="match status" value="1"/>
</dbReference>
<reference evidence="1" key="1">
    <citation type="submission" date="2021-04" db="EMBL/GenBank/DDBJ databases">
        <title>Pseudonocardia sp. nov., isolated from sandy soil of mangrove forest.</title>
        <authorList>
            <person name="Zan Z."/>
            <person name="Huang R."/>
            <person name="Liu W."/>
        </authorList>
    </citation>
    <scope>NUCLEOTIDE SEQUENCE</scope>
    <source>
        <strain evidence="1">S2-4</strain>
    </source>
</reference>
<sequence length="251" mass="26131">MIEREDVDGVAVLRLAHGPVNAMDLELCEAIADAFGALAADPAVAVVLTGAGRSFSAGVDLRRLLDGGEEYVRRFLPALDAALRTPFELGKPVVAAVNGHAIAGGAVLAAAADRVLMTDGPGRVGIPEIVVGVPFPRVPIEVVRHAVGDQVARRLVIGAKTHAAADAVGFGLVDEIVPAGDLLDRAVAEARALATGVPPDTFAMTKAQLRREHVERMDGYADEAPGVAELWVRRVTDGWTAAYLAAATGRK</sequence>
<dbReference type="Proteomes" id="UP001165283">
    <property type="component" value="Unassembled WGS sequence"/>
</dbReference>
<gene>
    <name evidence="1" type="ORF">KDL28_29305</name>
</gene>
<dbReference type="PANTHER" id="PTHR11941:SF54">
    <property type="entry name" value="ENOYL-COA HYDRATASE, MITOCHONDRIAL"/>
    <property type="match status" value="1"/>
</dbReference>
<accession>A0ABT1A825</accession>
<dbReference type="InterPro" id="IPR001753">
    <property type="entry name" value="Enoyl-CoA_hydra/iso"/>
</dbReference>
<comment type="caution">
    <text evidence="1">The sequence shown here is derived from an EMBL/GenBank/DDBJ whole genome shotgun (WGS) entry which is preliminary data.</text>
</comment>
<proteinExistence type="predicted"/>
<dbReference type="CDD" id="cd06558">
    <property type="entry name" value="crotonase-like"/>
    <property type="match status" value="1"/>
</dbReference>
<evidence type="ECO:0000313" key="2">
    <source>
        <dbReference type="Proteomes" id="UP001165283"/>
    </source>
</evidence>
<dbReference type="PANTHER" id="PTHR11941">
    <property type="entry name" value="ENOYL-COA HYDRATASE-RELATED"/>
    <property type="match status" value="1"/>
</dbReference>